<keyword evidence="2" id="KW-1185">Reference proteome</keyword>
<proteinExistence type="predicted"/>
<organism evidence="1 2">
    <name type="scientific">Zopfia rhizophila CBS 207.26</name>
    <dbReference type="NCBI Taxonomy" id="1314779"/>
    <lineage>
        <taxon>Eukaryota</taxon>
        <taxon>Fungi</taxon>
        <taxon>Dikarya</taxon>
        <taxon>Ascomycota</taxon>
        <taxon>Pezizomycotina</taxon>
        <taxon>Dothideomycetes</taxon>
        <taxon>Dothideomycetes incertae sedis</taxon>
        <taxon>Zopfiaceae</taxon>
        <taxon>Zopfia</taxon>
    </lineage>
</organism>
<protein>
    <submittedName>
        <fullName evidence="1">Uncharacterized protein</fullName>
    </submittedName>
</protein>
<sequence>MRNAFPSPAIDNLVLEKEKEIDLEKIIAIKRAAYALDNVVYITTSMMKELGTDLSVFALSEGIQGISEKLNALRKSIEALPASISGPVHSWGDGGGSDRCYD</sequence>
<evidence type="ECO:0000313" key="1">
    <source>
        <dbReference type="EMBL" id="KAF2186582.1"/>
    </source>
</evidence>
<reference evidence="1" key="1">
    <citation type="journal article" date="2020" name="Stud. Mycol.">
        <title>101 Dothideomycetes genomes: a test case for predicting lifestyles and emergence of pathogens.</title>
        <authorList>
            <person name="Haridas S."/>
            <person name="Albert R."/>
            <person name="Binder M."/>
            <person name="Bloem J."/>
            <person name="Labutti K."/>
            <person name="Salamov A."/>
            <person name="Andreopoulos B."/>
            <person name="Baker S."/>
            <person name="Barry K."/>
            <person name="Bills G."/>
            <person name="Bluhm B."/>
            <person name="Cannon C."/>
            <person name="Castanera R."/>
            <person name="Culley D."/>
            <person name="Daum C."/>
            <person name="Ezra D."/>
            <person name="Gonzalez J."/>
            <person name="Henrissat B."/>
            <person name="Kuo A."/>
            <person name="Liang C."/>
            <person name="Lipzen A."/>
            <person name="Lutzoni F."/>
            <person name="Magnuson J."/>
            <person name="Mondo S."/>
            <person name="Nolan M."/>
            <person name="Ohm R."/>
            <person name="Pangilinan J."/>
            <person name="Park H.-J."/>
            <person name="Ramirez L."/>
            <person name="Alfaro M."/>
            <person name="Sun H."/>
            <person name="Tritt A."/>
            <person name="Yoshinaga Y."/>
            <person name="Zwiers L.-H."/>
            <person name="Turgeon B."/>
            <person name="Goodwin S."/>
            <person name="Spatafora J."/>
            <person name="Crous P."/>
            <person name="Grigoriev I."/>
        </authorList>
    </citation>
    <scope>NUCLEOTIDE SEQUENCE</scope>
    <source>
        <strain evidence="1">CBS 207.26</strain>
    </source>
</reference>
<accession>A0A6A6E742</accession>
<evidence type="ECO:0000313" key="2">
    <source>
        <dbReference type="Proteomes" id="UP000800200"/>
    </source>
</evidence>
<name>A0A6A6E742_9PEZI</name>
<dbReference type="EMBL" id="ML994629">
    <property type="protein sequence ID" value="KAF2186582.1"/>
    <property type="molecule type" value="Genomic_DNA"/>
</dbReference>
<gene>
    <name evidence="1" type="ORF">K469DRAFT_686969</name>
</gene>
<dbReference type="Proteomes" id="UP000800200">
    <property type="component" value="Unassembled WGS sequence"/>
</dbReference>
<dbReference type="AlphaFoldDB" id="A0A6A6E742"/>